<comment type="caution">
    <text evidence="3">The sequence shown here is derived from an EMBL/GenBank/DDBJ whole genome shotgun (WGS) entry which is preliminary data.</text>
</comment>
<dbReference type="EMBL" id="JACBAF010001981">
    <property type="protein sequence ID" value="KAF7170572.1"/>
    <property type="molecule type" value="Genomic_DNA"/>
</dbReference>
<protein>
    <submittedName>
        <fullName evidence="3">Uncharacterized protein</fullName>
    </submittedName>
</protein>
<accession>A0A8H6QEN0</accession>
<evidence type="ECO:0000313" key="4">
    <source>
        <dbReference type="Proteomes" id="UP000630445"/>
    </source>
</evidence>
<dbReference type="OrthoDB" id="3796275at2759"/>
<feature type="compositionally biased region" description="Polar residues" evidence="1">
    <location>
        <begin position="194"/>
        <end position="214"/>
    </location>
</feature>
<evidence type="ECO:0000313" key="2">
    <source>
        <dbReference type="EMBL" id="KAF7133724.1"/>
    </source>
</evidence>
<name>A0A8H6QEN0_9EURO</name>
<keyword evidence="4" id="KW-1185">Reference proteome</keyword>
<dbReference type="Proteomes" id="UP000662466">
    <property type="component" value="Unassembled WGS sequence"/>
</dbReference>
<proteinExistence type="predicted"/>
<dbReference type="AlphaFoldDB" id="A0A8H6QEN0"/>
<dbReference type="EMBL" id="JACBAD010001819">
    <property type="protein sequence ID" value="KAF7133724.1"/>
    <property type="molecule type" value="Genomic_DNA"/>
</dbReference>
<sequence length="214" mass="24280">MGQLRAEVASTYNAQSWNPQIIASKLTGNLLAGSVNEERDFSRTPVLTEQHVIFPAPAPPQAEMQTLNLTRRILFGNAMAGGINPNDVFPMRLMTFALLQGTLSPRWGLCRHPGGDFNWGSIAHYWTVWTPQKETAAEYRQWATRRSPNADTCIIQIQIPQSFMQSLRIQDLWYSPNWKEYVWTWRKMERPKRNSTVSGDLGKSTLSKATSALP</sequence>
<reference evidence="3" key="1">
    <citation type="submission" date="2020-06" db="EMBL/GenBank/DDBJ databases">
        <title>Draft genome sequences of strains closely related to Aspergillus parafelis and Aspergillus hiratsukae.</title>
        <authorList>
            <person name="Dos Santos R.A.C."/>
            <person name="Rivero-Menendez O."/>
            <person name="Steenwyk J.L."/>
            <person name="Mead M.E."/>
            <person name="Goldman G.H."/>
            <person name="Alastruey-Izquierdo A."/>
            <person name="Rokas A."/>
        </authorList>
    </citation>
    <scope>NUCLEOTIDE SEQUENCE</scope>
    <source>
        <strain evidence="2">CNM-CM5793</strain>
        <strain evidence="3">CNM-CM6106</strain>
    </source>
</reference>
<evidence type="ECO:0000256" key="1">
    <source>
        <dbReference type="SAM" id="MobiDB-lite"/>
    </source>
</evidence>
<gene>
    <name evidence="2" type="ORF">CNMCM5793_005078</name>
    <name evidence="3" type="ORF">CNMCM6106_005229</name>
</gene>
<dbReference type="Proteomes" id="UP000630445">
    <property type="component" value="Unassembled WGS sequence"/>
</dbReference>
<evidence type="ECO:0000313" key="5">
    <source>
        <dbReference type="Proteomes" id="UP000662466"/>
    </source>
</evidence>
<evidence type="ECO:0000313" key="3">
    <source>
        <dbReference type="EMBL" id="KAF7170572.1"/>
    </source>
</evidence>
<organism evidence="3 5">
    <name type="scientific">Aspergillus hiratsukae</name>
    <dbReference type="NCBI Taxonomy" id="1194566"/>
    <lineage>
        <taxon>Eukaryota</taxon>
        <taxon>Fungi</taxon>
        <taxon>Dikarya</taxon>
        <taxon>Ascomycota</taxon>
        <taxon>Pezizomycotina</taxon>
        <taxon>Eurotiomycetes</taxon>
        <taxon>Eurotiomycetidae</taxon>
        <taxon>Eurotiales</taxon>
        <taxon>Aspergillaceae</taxon>
        <taxon>Aspergillus</taxon>
        <taxon>Aspergillus subgen. Fumigati</taxon>
    </lineage>
</organism>
<feature type="region of interest" description="Disordered" evidence="1">
    <location>
        <begin position="193"/>
        <end position="214"/>
    </location>
</feature>